<keyword evidence="4 7" id="KW-0812">Transmembrane</keyword>
<feature type="transmembrane region" description="Helical" evidence="7">
    <location>
        <begin position="269"/>
        <end position="291"/>
    </location>
</feature>
<keyword evidence="6 7" id="KW-0472">Membrane</keyword>
<evidence type="ECO:0000256" key="4">
    <source>
        <dbReference type="ARBA" id="ARBA00022692"/>
    </source>
</evidence>
<dbReference type="InterPro" id="IPR025857">
    <property type="entry name" value="MacB_PCD"/>
</dbReference>
<evidence type="ECO:0000313" key="10">
    <source>
        <dbReference type="EMBL" id="SFX48074.1"/>
    </source>
</evidence>
<protein>
    <submittedName>
        <fullName evidence="10">ABC-type transport system, involved in lipoprotein release, permease component</fullName>
    </submittedName>
</protein>
<comment type="subcellular location">
    <subcellularLocation>
        <location evidence="1">Cell membrane</location>
        <topology evidence="1">Multi-pass membrane protein</topology>
    </subcellularLocation>
</comment>
<reference evidence="10 11" key="1">
    <citation type="submission" date="2016-11" db="EMBL/GenBank/DDBJ databases">
        <authorList>
            <person name="Jaros S."/>
            <person name="Januszkiewicz K."/>
            <person name="Wedrychowicz H."/>
        </authorList>
    </citation>
    <scope>NUCLEOTIDE SEQUENCE [LARGE SCALE GENOMIC DNA]</scope>
    <source>
        <strain evidence="10 11">DSM 21637</strain>
    </source>
</reference>
<evidence type="ECO:0000256" key="5">
    <source>
        <dbReference type="ARBA" id="ARBA00022989"/>
    </source>
</evidence>
<keyword evidence="10" id="KW-0449">Lipoprotein</keyword>
<dbReference type="RefSeq" id="WP_072326079.1">
    <property type="nucleotide sequence ID" value="NZ_FPJW01000006.1"/>
</dbReference>
<feature type="domain" description="MacB-like periplasmic core" evidence="9">
    <location>
        <begin position="18"/>
        <end position="236"/>
    </location>
</feature>
<keyword evidence="3" id="KW-1003">Cell membrane</keyword>
<dbReference type="GO" id="GO:0098797">
    <property type="term" value="C:plasma membrane protein complex"/>
    <property type="evidence" value="ECO:0007669"/>
    <property type="project" value="TreeGrafter"/>
</dbReference>
<feature type="transmembrane region" description="Helical" evidence="7">
    <location>
        <begin position="312"/>
        <end position="337"/>
    </location>
</feature>
<dbReference type="InterPro" id="IPR051447">
    <property type="entry name" value="Lipoprotein-release_system"/>
</dbReference>
<keyword evidence="11" id="KW-1185">Reference proteome</keyword>
<evidence type="ECO:0000256" key="1">
    <source>
        <dbReference type="ARBA" id="ARBA00004651"/>
    </source>
</evidence>
<evidence type="ECO:0000259" key="9">
    <source>
        <dbReference type="Pfam" id="PF12704"/>
    </source>
</evidence>
<gene>
    <name evidence="10" type="ORF">SAMN02745752_01794</name>
</gene>
<dbReference type="Pfam" id="PF12704">
    <property type="entry name" value="MacB_PCD"/>
    <property type="match status" value="1"/>
</dbReference>
<evidence type="ECO:0000256" key="2">
    <source>
        <dbReference type="ARBA" id="ARBA00005236"/>
    </source>
</evidence>
<evidence type="ECO:0000259" key="8">
    <source>
        <dbReference type="Pfam" id="PF02687"/>
    </source>
</evidence>
<proteinExistence type="inferred from homology"/>
<comment type="similarity">
    <text evidence="2">Belongs to the ABC-4 integral membrane protein family. LolC/E subfamily.</text>
</comment>
<feature type="transmembrane region" description="Helical" evidence="7">
    <location>
        <begin position="374"/>
        <end position="395"/>
    </location>
</feature>
<evidence type="ECO:0000256" key="3">
    <source>
        <dbReference type="ARBA" id="ARBA00022475"/>
    </source>
</evidence>
<dbReference type="Pfam" id="PF02687">
    <property type="entry name" value="FtsX"/>
    <property type="match status" value="1"/>
</dbReference>
<feature type="domain" description="ABC3 transporter permease C-terminal" evidence="8">
    <location>
        <begin position="269"/>
        <end position="401"/>
    </location>
</feature>
<accession>A0A1K1XEG1</accession>
<dbReference type="PANTHER" id="PTHR30489">
    <property type="entry name" value="LIPOPROTEIN-RELEASING SYSTEM TRANSMEMBRANE PROTEIN LOLE"/>
    <property type="match status" value="1"/>
</dbReference>
<dbReference type="Proteomes" id="UP000182350">
    <property type="component" value="Unassembled WGS sequence"/>
</dbReference>
<evidence type="ECO:0000313" key="11">
    <source>
        <dbReference type="Proteomes" id="UP000182350"/>
    </source>
</evidence>
<organism evidence="10 11">
    <name type="scientific">Marinospirillum alkaliphilum DSM 21637</name>
    <dbReference type="NCBI Taxonomy" id="1122209"/>
    <lineage>
        <taxon>Bacteria</taxon>
        <taxon>Pseudomonadati</taxon>
        <taxon>Pseudomonadota</taxon>
        <taxon>Gammaproteobacteria</taxon>
        <taxon>Oceanospirillales</taxon>
        <taxon>Oceanospirillaceae</taxon>
        <taxon>Marinospirillum</taxon>
    </lineage>
</organism>
<name>A0A1K1XEG1_9GAMM</name>
<sequence length="408" mass="45551">MLYLSLAWRNLWRNARRTLITLASIAFAVVLALWVSSMNRGSHQLMVDNLSRFHTGFIQLQEPAWLDEPSLDHTLTYDPALQQQLLADTRLDYLVPRLETFMLAGGAEQVRGAMVLGVDAAAEQQLNGLQERLIAGEFFQPGDGRAVLTEGLARRLQLTVGDELVLLGQGRFASSAAGLFEVAGVVRHPLRELDNQLVYLSLPDAQWLLSAEQQVSTLLLTPHQLQQTDALVSSLRQSLDAQRHRVVPWQELMPEVLGAIQFDLAQQNFVLGTLYMVIGFGLFGTILMMTLERTREFGVLISLGMQRYRLSLVLLLETLMLTLLGVLAGCLPGWLLLRHFHHNPIQLGGDMAQVFEDMGMGLEPILPFALDADLFITQGLVLFVLSFLICLYPVLRVLRLDLMTAARS</sequence>
<dbReference type="EMBL" id="FPJW01000006">
    <property type="protein sequence ID" value="SFX48074.1"/>
    <property type="molecule type" value="Genomic_DNA"/>
</dbReference>
<dbReference type="GO" id="GO:0044874">
    <property type="term" value="P:lipoprotein localization to outer membrane"/>
    <property type="evidence" value="ECO:0007669"/>
    <property type="project" value="TreeGrafter"/>
</dbReference>
<dbReference type="PANTHER" id="PTHR30489:SF0">
    <property type="entry name" value="LIPOPROTEIN-RELEASING SYSTEM TRANSMEMBRANE PROTEIN LOLE"/>
    <property type="match status" value="1"/>
</dbReference>
<evidence type="ECO:0000256" key="7">
    <source>
        <dbReference type="SAM" id="Phobius"/>
    </source>
</evidence>
<dbReference type="InterPro" id="IPR003838">
    <property type="entry name" value="ABC3_permease_C"/>
</dbReference>
<dbReference type="AlphaFoldDB" id="A0A1K1XEG1"/>
<evidence type="ECO:0000256" key="6">
    <source>
        <dbReference type="ARBA" id="ARBA00023136"/>
    </source>
</evidence>
<keyword evidence="5 7" id="KW-1133">Transmembrane helix</keyword>
<dbReference type="STRING" id="1122209.SAMN02745752_01794"/>